<dbReference type="Pfam" id="PF14117">
    <property type="entry name" value="DUF4287"/>
    <property type="match status" value="1"/>
</dbReference>
<gene>
    <name evidence="1" type="ORF">DFJ64_1061</name>
</gene>
<dbReference type="OrthoDB" id="3215049at2"/>
<dbReference type="EMBL" id="QTUC01000001">
    <property type="protein sequence ID" value="REF35676.1"/>
    <property type="molecule type" value="Genomic_DNA"/>
</dbReference>
<dbReference type="Proteomes" id="UP000256485">
    <property type="component" value="Unassembled WGS sequence"/>
</dbReference>
<name>A0A3D9V2R0_THECX</name>
<dbReference type="AlphaFoldDB" id="A0A3D9V2R0"/>
<protein>
    <submittedName>
        <fullName evidence="1">Uncharacterized protein DUF4287</fullName>
    </submittedName>
</protein>
<sequence length="76" mass="8825">MALHHSQKTHEDLVARLPRVTGRDLSEWLRALDEGPAFLRFDDRVNWLRSEFGLPHGHATAIVHEYDLQRAQRNLG</sequence>
<dbReference type="RefSeq" id="WP_115849425.1">
    <property type="nucleotide sequence ID" value="NZ_QTUC01000001.1"/>
</dbReference>
<evidence type="ECO:0000313" key="2">
    <source>
        <dbReference type="Proteomes" id="UP000256485"/>
    </source>
</evidence>
<organism evidence="1 2">
    <name type="scientific">Thermasporomyces composti</name>
    <dbReference type="NCBI Taxonomy" id="696763"/>
    <lineage>
        <taxon>Bacteria</taxon>
        <taxon>Bacillati</taxon>
        <taxon>Actinomycetota</taxon>
        <taxon>Actinomycetes</taxon>
        <taxon>Propionibacteriales</taxon>
        <taxon>Nocardioidaceae</taxon>
        <taxon>Thermasporomyces</taxon>
    </lineage>
</organism>
<evidence type="ECO:0000313" key="1">
    <source>
        <dbReference type="EMBL" id="REF35676.1"/>
    </source>
</evidence>
<accession>A0A3D9V2R0</accession>
<dbReference type="InterPro" id="IPR025629">
    <property type="entry name" value="DUF4287"/>
</dbReference>
<comment type="caution">
    <text evidence="1">The sequence shown here is derived from an EMBL/GenBank/DDBJ whole genome shotgun (WGS) entry which is preliminary data.</text>
</comment>
<reference evidence="1 2" key="1">
    <citation type="submission" date="2018-08" db="EMBL/GenBank/DDBJ databases">
        <title>Sequencing the genomes of 1000 actinobacteria strains.</title>
        <authorList>
            <person name="Klenk H.-P."/>
        </authorList>
    </citation>
    <scope>NUCLEOTIDE SEQUENCE [LARGE SCALE GENOMIC DNA]</scope>
    <source>
        <strain evidence="1 2">DSM 22891</strain>
    </source>
</reference>
<proteinExistence type="predicted"/>
<keyword evidence="2" id="KW-1185">Reference proteome</keyword>